<dbReference type="RefSeq" id="WP_265765082.1">
    <property type="nucleotide sequence ID" value="NZ_JAGGJA010000003.1"/>
</dbReference>
<dbReference type="SUPFAM" id="SSF53067">
    <property type="entry name" value="Actin-like ATPase domain"/>
    <property type="match status" value="2"/>
</dbReference>
<evidence type="ECO:0000256" key="3">
    <source>
        <dbReference type="ARBA" id="ARBA00022777"/>
    </source>
</evidence>
<dbReference type="PANTHER" id="PTHR43095">
    <property type="entry name" value="SUGAR KINASE"/>
    <property type="match status" value="1"/>
</dbReference>
<dbReference type="CDD" id="cd07809">
    <property type="entry name" value="ASKHA_NBD_FGGY_BaXK-like"/>
    <property type="match status" value="1"/>
</dbReference>
<evidence type="ECO:0000313" key="6">
    <source>
        <dbReference type="EMBL" id="MCW9706377.1"/>
    </source>
</evidence>
<comment type="caution">
    <text evidence="6">The sequence shown here is derived from an EMBL/GenBank/DDBJ whole genome shotgun (WGS) entry which is preliminary data.</text>
</comment>
<dbReference type="InterPro" id="IPR043129">
    <property type="entry name" value="ATPase_NBD"/>
</dbReference>
<gene>
    <name evidence="6" type="ORF">J6I44_05905</name>
</gene>
<dbReference type="InterPro" id="IPR018484">
    <property type="entry name" value="FGGY_N"/>
</dbReference>
<keyword evidence="3" id="KW-0418">Kinase</keyword>
<feature type="domain" description="Carbohydrate kinase FGGY N-terminal" evidence="4">
    <location>
        <begin position="4"/>
        <end position="245"/>
    </location>
</feature>
<keyword evidence="7" id="KW-1185">Reference proteome</keyword>
<dbReference type="Gene3D" id="3.30.420.40">
    <property type="match status" value="2"/>
</dbReference>
<dbReference type="PANTHER" id="PTHR43095:SF5">
    <property type="entry name" value="XYLULOSE KINASE"/>
    <property type="match status" value="1"/>
</dbReference>
<evidence type="ECO:0000313" key="7">
    <source>
        <dbReference type="Proteomes" id="UP001207918"/>
    </source>
</evidence>
<sequence>MQLLGLDIGSSGIKVSLFDVNSGKEVASATSPQTELEIEAPQPGWAEQDPNTWWKHAVTATKEVLDTESANPEDIAGIGIAYQMHGLVLVDENHKVLRPSIIWCDGRAVEVGNKAFDALGEDYCLEHYLNSPGNFTASKLRWVKENEPEIYQQAHKAMLPGDFIAMKLTGEIKTSISGLSEGIFWDYSSQGIASKLLDHYDISDELLPEYDPNFAISGELTSQAAQELGLPAGIPVGYRAGDQPNNALSLNVLHPGEAAATAGTSGVIYGVTDEPLYDKQSRVNTFVHVNHNEQQSRYGVLLCINGTGILNSWLKNTLFDGQIDYQQMNELAAHVPIGAEGATILPFGNGPERVLKQKPIGSQFKNIDFNRHNRGHIVRAAQEGIAFSLNYGLQIMREMGLTIDTIRVGKGNMFLSKVFREAFTNTTGVSVEVYDSSGALGAAIGAGIGTGIFEDREKAFQGLTKSATLQPDPDLQKSYQDAYNRWIEALEQELNH</sequence>
<evidence type="ECO:0000256" key="1">
    <source>
        <dbReference type="ARBA" id="ARBA00009156"/>
    </source>
</evidence>
<dbReference type="Pfam" id="PF00370">
    <property type="entry name" value="FGGY_N"/>
    <property type="match status" value="1"/>
</dbReference>
<comment type="similarity">
    <text evidence="1">Belongs to the FGGY kinase family.</text>
</comment>
<dbReference type="Pfam" id="PF02782">
    <property type="entry name" value="FGGY_C"/>
    <property type="match status" value="1"/>
</dbReference>
<evidence type="ECO:0000256" key="2">
    <source>
        <dbReference type="ARBA" id="ARBA00022679"/>
    </source>
</evidence>
<evidence type="ECO:0000259" key="5">
    <source>
        <dbReference type="Pfam" id="PF02782"/>
    </source>
</evidence>
<reference evidence="6 7" key="1">
    <citation type="submission" date="2021-03" db="EMBL/GenBank/DDBJ databases">
        <title>Aliifodinibius sp. nov., a new bacterium isolated from saline soil.</title>
        <authorList>
            <person name="Galisteo C."/>
            <person name="De La Haba R."/>
            <person name="Sanchez-Porro C."/>
            <person name="Ventosa A."/>
        </authorList>
    </citation>
    <scope>NUCLEOTIDE SEQUENCE [LARGE SCALE GENOMIC DNA]</scope>
    <source>
        <strain evidence="6 7">1BSP15-2V2</strain>
    </source>
</reference>
<proteinExistence type="inferred from homology"/>
<dbReference type="InterPro" id="IPR050406">
    <property type="entry name" value="FGGY_Carb_Kinase"/>
</dbReference>
<feature type="domain" description="Carbohydrate kinase FGGY C-terminal" evidence="5">
    <location>
        <begin position="258"/>
        <end position="448"/>
    </location>
</feature>
<evidence type="ECO:0008006" key="8">
    <source>
        <dbReference type="Google" id="ProtNLM"/>
    </source>
</evidence>
<dbReference type="EMBL" id="JAGGJA010000003">
    <property type="protein sequence ID" value="MCW9706377.1"/>
    <property type="molecule type" value="Genomic_DNA"/>
</dbReference>
<name>A0ABT3PKD9_9BACT</name>
<organism evidence="6 7">
    <name type="scientific">Fodinibius salsisoli</name>
    <dbReference type="NCBI Taxonomy" id="2820877"/>
    <lineage>
        <taxon>Bacteria</taxon>
        <taxon>Pseudomonadati</taxon>
        <taxon>Balneolota</taxon>
        <taxon>Balneolia</taxon>
        <taxon>Balneolales</taxon>
        <taxon>Balneolaceae</taxon>
        <taxon>Fodinibius</taxon>
    </lineage>
</organism>
<evidence type="ECO:0000259" key="4">
    <source>
        <dbReference type="Pfam" id="PF00370"/>
    </source>
</evidence>
<dbReference type="Proteomes" id="UP001207918">
    <property type="component" value="Unassembled WGS sequence"/>
</dbReference>
<dbReference type="InterPro" id="IPR018485">
    <property type="entry name" value="FGGY_C"/>
</dbReference>
<dbReference type="InterPro" id="IPR000577">
    <property type="entry name" value="Carb_kinase_FGGY"/>
</dbReference>
<protein>
    <recommendedName>
        <fullName evidence="8">Xylulokinase</fullName>
    </recommendedName>
</protein>
<dbReference type="PIRSF" id="PIRSF000538">
    <property type="entry name" value="GlpK"/>
    <property type="match status" value="1"/>
</dbReference>
<keyword evidence="2" id="KW-0808">Transferase</keyword>
<accession>A0ABT3PKD9</accession>